<sequence length="52" mass="5826">MIKRETGQPLDDSPESTRFLRINEGPVSRSCMYAHRIRIDAPIALFAALSPP</sequence>
<dbReference type="EMBL" id="JYDQ01004829">
    <property type="protein sequence ID" value="KRX88171.1"/>
    <property type="molecule type" value="Genomic_DNA"/>
</dbReference>
<dbReference type="Proteomes" id="UP000054783">
    <property type="component" value="Unassembled WGS sequence"/>
</dbReference>
<protein>
    <submittedName>
        <fullName evidence="1">Uncharacterized protein</fullName>
    </submittedName>
</protein>
<keyword evidence="2" id="KW-1185">Reference proteome</keyword>
<evidence type="ECO:0000313" key="2">
    <source>
        <dbReference type="Proteomes" id="UP000054783"/>
    </source>
</evidence>
<evidence type="ECO:0000313" key="1">
    <source>
        <dbReference type="EMBL" id="KRX88171.1"/>
    </source>
</evidence>
<reference evidence="1 2" key="1">
    <citation type="submission" date="2015-01" db="EMBL/GenBank/DDBJ databases">
        <title>Evolution of Trichinella species and genotypes.</title>
        <authorList>
            <person name="Korhonen P.K."/>
            <person name="Edoardo P."/>
            <person name="Giuseppe L.R."/>
            <person name="Gasser R.B."/>
        </authorList>
    </citation>
    <scope>NUCLEOTIDE SEQUENCE [LARGE SCALE GENOMIC DNA]</scope>
    <source>
        <strain evidence="1">ISS2496</strain>
    </source>
</reference>
<proteinExistence type="predicted"/>
<organism evidence="1 2">
    <name type="scientific">Trichinella patagoniensis</name>
    <dbReference type="NCBI Taxonomy" id="990121"/>
    <lineage>
        <taxon>Eukaryota</taxon>
        <taxon>Metazoa</taxon>
        <taxon>Ecdysozoa</taxon>
        <taxon>Nematoda</taxon>
        <taxon>Enoplea</taxon>
        <taxon>Dorylaimia</taxon>
        <taxon>Trichinellida</taxon>
        <taxon>Trichinellidae</taxon>
        <taxon>Trichinella</taxon>
    </lineage>
</organism>
<dbReference type="AlphaFoldDB" id="A0A0V0XJL1"/>
<comment type="caution">
    <text evidence="1">The sequence shown here is derived from an EMBL/GenBank/DDBJ whole genome shotgun (WGS) entry which is preliminary data.</text>
</comment>
<gene>
    <name evidence="1" type="ORF">T12_14437</name>
</gene>
<accession>A0A0V0XJL1</accession>
<name>A0A0V0XJL1_9BILA</name>